<dbReference type="EMBL" id="KV454499">
    <property type="protein sequence ID" value="ODV57895.1"/>
    <property type="molecule type" value="Genomic_DNA"/>
</dbReference>
<evidence type="ECO:0000313" key="2">
    <source>
        <dbReference type="Proteomes" id="UP000095038"/>
    </source>
</evidence>
<dbReference type="AlphaFoldDB" id="A0A1D2V8S0"/>
<sequence length="53" mass="5962">MGYIQFHASTRNSDAFGEANNGAESPQEQLIGTEKFREKVANCTMYFNALKMN</sequence>
<name>A0A1D2V8S0_9ASCO</name>
<accession>A0A1D2V8S0</accession>
<keyword evidence="2" id="KW-1185">Reference proteome</keyword>
<evidence type="ECO:0000313" key="1">
    <source>
        <dbReference type="EMBL" id="ODV57895.1"/>
    </source>
</evidence>
<proteinExistence type="predicted"/>
<dbReference type="InParanoid" id="A0A1D2V8S0"/>
<reference evidence="2" key="1">
    <citation type="submission" date="2016-05" db="EMBL/GenBank/DDBJ databases">
        <title>Comparative genomics of biotechnologically important yeasts.</title>
        <authorList>
            <consortium name="DOE Joint Genome Institute"/>
            <person name="Riley R."/>
            <person name="Haridas S."/>
            <person name="Wolfe K.H."/>
            <person name="Lopes M.R."/>
            <person name="Hittinger C.T."/>
            <person name="Goker M."/>
            <person name="Salamov A."/>
            <person name="Wisecaver J."/>
            <person name="Long T.M."/>
            <person name="Aerts A.L."/>
            <person name="Barry K."/>
            <person name="Choi C."/>
            <person name="Clum A."/>
            <person name="Coughlan A.Y."/>
            <person name="Deshpande S."/>
            <person name="Douglass A.P."/>
            <person name="Hanson S.J."/>
            <person name="Klenk H.-P."/>
            <person name="Labutti K."/>
            <person name="Lapidus A."/>
            <person name="Lindquist E."/>
            <person name="Lipzen A."/>
            <person name="Meier-Kolthoff J.P."/>
            <person name="Ohm R.A."/>
            <person name="Otillar R.P."/>
            <person name="Pangilinan J."/>
            <person name="Peng Y."/>
            <person name="Rokas A."/>
            <person name="Rosa C.A."/>
            <person name="Scheuner C."/>
            <person name="Sibirny A.A."/>
            <person name="Slot J.C."/>
            <person name="Stielow J.B."/>
            <person name="Sun H."/>
            <person name="Kurtzman C.P."/>
            <person name="Blackwell M."/>
            <person name="Grigoriev I.V."/>
            <person name="Jeffries T.W."/>
        </authorList>
    </citation>
    <scope>NUCLEOTIDE SEQUENCE [LARGE SCALE GENOMIC DNA]</scope>
    <source>
        <strain evidence="2">DSM 1968</strain>
    </source>
</reference>
<dbReference type="Proteomes" id="UP000095038">
    <property type="component" value="Unassembled WGS sequence"/>
</dbReference>
<organism evidence="1 2">
    <name type="scientific">Ascoidea rubescens DSM 1968</name>
    <dbReference type="NCBI Taxonomy" id="1344418"/>
    <lineage>
        <taxon>Eukaryota</taxon>
        <taxon>Fungi</taxon>
        <taxon>Dikarya</taxon>
        <taxon>Ascomycota</taxon>
        <taxon>Saccharomycotina</taxon>
        <taxon>Saccharomycetes</taxon>
        <taxon>Ascoideaceae</taxon>
        <taxon>Ascoidea</taxon>
    </lineage>
</organism>
<gene>
    <name evidence="1" type="ORF">ASCRUDRAFT_78305</name>
</gene>
<dbReference type="GeneID" id="30967844"/>
<protein>
    <submittedName>
        <fullName evidence="1">Uncharacterized protein</fullName>
    </submittedName>
</protein>
<dbReference type="RefSeq" id="XP_020044202.1">
    <property type="nucleotide sequence ID" value="XM_020194208.1"/>
</dbReference>